<dbReference type="InterPro" id="IPR002575">
    <property type="entry name" value="Aminoglycoside_PTrfase"/>
</dbReference>
<dbReference type="Pfam" id="PF01636">
    <property type="entry name" value="APH"/>
    <property type="match status" value="1"/>
</dbReference>
<sequence>MITLEDDLLPLARQHLGPITVLSRADLPPHLRLLEGADGQRYILKHHSNPDRFEAEARAYSTWVPALGEHAPHLIAAEPASRCLLLTAVPGRRVTQLPAGSPAERHAHHAAGHVLRLLHQAAPGPHPSPQVSSYLAERMRWWAARAHLATLITASELHVLHRRADVLADTTVDSAICHLDYQPRNWIFTPGWGMSVLDFEHTRLDARIRDFARLHHRHWRRTPALRETFSDGYGHHPTPDEQELLDRFDALEAVTALVRGYQSNDAELMAHGRSLLTHLR</sequence>
<dbReference type="Gene3D" id="3.90.1200.10">
    <property type="match status" value="1"/>
</dbReference>
<dbReference type="InterPro" id="IPR011009">
    <property type="entry name" value="Kinase-like_dom_sf"/>
</dbReference>
<evidence type="ECO:0000259" key="1">
    <source>
        <dbReference type="Pfam" id="PF01636"/>
    </source>
</evidence>
<comment type="caution">
    <text evidence="2">The sequence shown here is derived from an EMBL/GenBank/DDBJ whole genome shotgun (WGS) entry which is preliminary data.</text>
</comment>
<gene>
    <name evidence="2" type="ORF">H4W81_009361</name>
</gene>
<dbReference type="RefSeq" id="WP_192781493.1">
    <property type="nucleotide sequence ID" value="NZ_BAAASY010000032.1"/>
</dbReference>
<accession>A0ABR9KWT8</accession>
<protein>
    <recommendedName>
        <fullName evidence="1">Aminoglycoside phosphotransferase domain-containing protein</fullName>
    </recommendedName>
</protein>
<evidence type="ECO:0000313" key="2">
    <source>
        <dbReference type="EMBL" id="MBE1566489.1"/>
    </source>
</evidence>
<dbReference type="SUPFAM" id="SSF56112">
    <property type="entry name" value="Protein kinase-like (PK-like)"/>
    <property type="match status" value="1"/>
</dbReference>
<reference evidence="2 3" key="1">
    <citation type="submission" date="2020-10" db="EMBL/GenBank/DDBJ databases">
        <title>Sequencing the genomes of 1000 actinobacteria strains.</title>
        <authorList>
            <person name="Klenk H.-P."/>
        </authorList>
    </citation>
    <scope>NUCLEOTIDE SEQUENCE [LARGE SCALE GENOMIC DNA]</scope>
    <source>
        <strain evidence="2 3">DSM 43748</strain>
    </source>
</reference>
<organism evidence="2 3">
    <name type="scientific">Nonomuraea africana</name>
    <dbReference type="NCBI Taxonomy" id="46171"/>
    <lineage>
        <taxon>Bacteria</taxon>
        <taxon>Bacillati</taxon>
        <taxon>Actinomycetota</taxon>
        <taxon>Actinomycetes</taxon>
        <taxon>Streptosporangiales</taxon>
        <taxon>Streptosporangiaceae</taxon>
        <taxon>Nonomuraea</taxon>
    </lineage>
</organism>
<dbReference type="Proteomes" id="UP000661607">
    <property type="component" value="Unassembled WGS sequence"/>
</dbReference>
<name>A0ABR9KWT8_9ACTN</name>
<feature type="domain" description="Aminoglycoside phosphotransferase" evidence="1">
    <location>
        <begin position="35"/>
        <end position="240"/>
    </location>
</feature>
<proteinExistence type="predicted"/>
<evidence type="ECO:0000313" key="3">
    <source>
        <dbReference type="Proteomes" id="UP000661607"/>
    </source>
</evidence>
<keyword evidence="3" id="KW-1185">Reference proteome</keyword>
<dbReference type="EMBL" id="JADBEF010000002">
    <property type="protein sequence ID" value="MBE1566489.1"/>
    <property type="molecule type" value="Genomic_DNA"/>
</dbReference>